<evidence type="ECO:0000256" key="2">
    <source>
        <dbReference type="ARBA" id="ARBA00022692"/>
    </source>
</evidence>
<comment type="subcellular location">
    <subcellularLocation>
        <location evidence="1">Membrane</location>
    </subcellularLocation>
</comment>
<dbReference type="InterPro" id="IPR023395">
    <property type="entry name" value="MCP_dom_sf"/>
</dbReference>
<keyword evidence="5" id="KW-1185">Reference proteome</keyword>
<organism evidence="4 5">
    <name type="scientific">Halteria grandinella</name>
    <dbReference type="NCBI Taxonomy" id="5974"/>
    <lineage>
        <taxon>Eukaryota</taxon>
        <taxon>Sar</taxon>
        <taxon>Alveolata</taxon>
        <taxon>Ciliophora</taxon>
        <taxon>Intramacronucleata</taxon>
        <taxon>Spirotrichea</taxon>
        <taxon>Stichotrichia</taxon>
        <taxon>Sporadotrichida</taxon>
        <taxon>Halteriidae</taxon>
        <taxon>Halteria</taxon>
    </lineage>
</organism>
<name>A0A8J8NMS6_HALGN</name>
<evidence type="ECO:0000256" key="1">
    <source>
        <dbReference type="ARBA" id="ARBA00004370"/>
    </source>
</evidence>
<proteinExistence type="predicted"/>
<evidence type="ECO:0000313" key="5">
    <source>
        <dbReference type="Proteomes" id="UP000785679"/>
    </source>
</evidence>
<dbReference type="OrthoDB" id="10253709at2759"/>
<reference evidence="4" key="1">
    <citation type="submission" date="2019-06" db="EMBL/GenBank/DDBJ databases">
        <authorList>
            <person name="Zheng W."/>
        </authorList>
    </citation>
    <scope>NUCLEOTIDE SEQUENCE</scope>
    <source>
        <strain evidence="4">QDHG01</strain>
    </source>
</reference>
<dbReference type="AlphaFoldDB" id="A0A8J8NMS6"/>
<evidence type="ECO:0000313" key="4">
    <source>
        <dbReference type="EMBL" id="TNV76960.1"/>
    </source>
</evidence>
<evidence type="ECO:0000256" key="3">
    <source>
        <dbReference type="ARBA" id="ARBA00023136"/>
    </source>
</evidence>
<dbReference type="EMBL" id="RRYP01012667">
    <property type="protein sequence ID" value="TNV76960.1"/>
    <property type="molecule type" value="Genomic_DNA"/>
</dbReference>
<sequence>MVESHITRKTEKKLYIPGVRMLSDFKDIVRIGGWRGLFRGGTPYLIWQVINQVEINYEPPTIMLFKAEAIFSSLILFLDSPLIIQFSRMQNLDYPRQSHFVQGFTRMIATEGLSTQYRGFPGYLIGRCLQLYFAWVSIKVLPLCSDKIIPLSFLMAGQVISHPFLLLSQRVMNAPFFSTFMYTWKIQGFRGFYRGFAPSTVAYLSIFAPYLLREIAIGSYKDECRGLKLIR</sequence>
<dbReference type="Gene3D" id="1.50.40.10">
    <property type="entry name" value="Mitochondrial carrier domain"/>
    <property type="match status" value="1"/>
</dbReference>
<dbReference type="SUPFAM" id="SSF103506">
    <property type="entry name" value="Mitochondrial carrier"/>
    <property type="match status" value="1"/>
</dbReference>
<dbReference type="GO" id="GO:0016020">
    <property type="term" value="C:membrane"/>
    <property type="evidence" value="ECO:0007669"/>
    <property type="project" value="UniProtKB-SubCell"/>
</dbReference>
<gene>
    <name evidence="4" type="ORF">FGO68_gene684</name>
</gene>
<keyword evidence="2" id="KW-0812">Transmembrane</keyword>
<dbReference type="Proteomes" id="UP000785679">
    <property type="component" value="Unassembled WGS sequence"/>
</dbReference>
<comment type="caution">
    <text evidence="4">The sequence shown here is derived from an EMBL/GenBank/DDBJ whole genome shotgun (WGS) entry which is preliminary data.</text>
</comment>
<keyword evidence="3" id="KW-0472">Membrane</keyword>
<accession>A0A8J8NMS6</accession>
<protein>
    <submittedName>
        <fullName evidence="4">Uncharacterized protein</fullName>
    </submittedName>
</protein>